<keyword evidence="1" id="KW-0808">Transferase</keyword>
<accession>A0A8S0UL48</accession>
<evidence type="ECO:0000313" key="1">
    <source>
        <dbReference type="EMBL" id="CAA3018512.1"/>
    </source>
</evidence>
<sequence length="133" mass="14950">MFRDVSACNTYNYGDALYWDARYIQDANSGSFDWYQRYSALRPFVRKYISLTSRVLMVGCGNAARPGNQKPVGSTSLKSYLEPVPMTEKGLLPADYTLEDPDSHFIYVCKKADDPTAVSHGSSNSLTDDTLRR</sequence>
<dbReference type="Proteomes" id="UP000594638">
    <property type="component" value="Unassembled WGS sequence"/>
</dbReference>
<comment type="caution">
    <text evidence="1">The sequence shown here is derived from an EMBL/GenBank/DDBJ whole genome shotgun (WGS) entry which is preliminary data.</text>
</comment>
<dbReference type="InterPro" id="IPR029063">
    <property type="entry name" value="SAM-dependent_MTases_sf"/>
</dbReference>
<dbReference type="AlphaFoldDB" id="A0A8S0UL48"/>
<gene>
    <name evidence="1" type="ORF">OLEA9_A060394</name>
</gene>
<protein>
    <submittedName>
        <fullName evidence="1">Methyltransferase 13</fullName>
    </submittedName>
</protein>
<organism evidence="1 2">
    <name type="scientific">Olea europaea subsp. europaea</name>
    <dbReference type="NCBI Taxonomy" id="158383"/>
    <lineage>
        <taxon>Eukaryota</taxon>
        <taxon>Viridiplantae</taxon>
        <taxon>Streptophyta</taxon>
        <taxon>Embryophyta</taxon>
        <taxon>Tracheophyta</taxon>
        <taxon>Spermatophyta</taxon>
        <taxon>Magnoliopsida</taxon>
        <taxon>eudicotyledons</taxon>
        <taxon>Gunneridae</taxon>
        <taxon>Pentapetalae</taxon>
        <taxon>asterids</taxon>
        <taxon>lamiids</taxon>
        <taxon>Lamiales</taxon>
        <taxon>Oleaceae</taxon>
        <taxon>Oleeae</taxon>
        <taxon>Olea</taxon>
    </lineage>
</organism>
<evidence type="ECO:0000313" key="2">
    <source>
        <dbReference type="Proteomes" id="UP000594638"/>
    </source>
</evidence>
<dbReference type="Gramene" id="OE9A060394T1">
    <property type="protein sequence ID" value="OE9A060394C1"/>
    <property type="gene ID" value="OE9A060394"/>
</dbReference>
<proteinExistence type="predicted"/>
<keyword evidence="2" id="KW-1185">Reference proteome</keyword>
<keyword evidence="1" id="KW-0489">Methyltransferase</keyword>
<name>A0A8S0UL48_OLEEU</name>
<dbReference type="SUPFAM" id="SSF53335">
    <property type="entry name" value="S-adenosyl-L-methionine-dependent methyltransferases"/>
    <property type="match status" value="1"/>
</dbReference>
<dbReference type="EMBL" id="CACTIH010007858">
    <property type="protein sequence ID" value="CAA3018512.1"/>
    <property type="molecule type" value="Genomic_DNA"/>
</dbReference>
<dbReference type="GO" id="GO:0008168">
    <property type="term" value="F:methyltransferase activity"/>
    <property type="evidence" value="ECO:0007669"/>
    <property type="project" value="UniProtKB-KW"/>
</dbReference>
<reference evidence="1 2" key="1">
    <citation type="submission" date="2019-12" db="EMBL/GenBank/DDBJ databases">
        <authorList>
            <person name="Alioto T."/>
            <person name="Alioto T."/>
            <person name="Gomez Garrido J."/>
        </authorList>
    </citation>
    <scope>NUCLEOTIDE SEQUENCE [LARGE SCALE GENOMIC DNA]</scope>
</reference>
<dbReference type="Gene3D" id="3.40.50.150">
    <property type="entry name" value="Vaccinia Virus protein VP39"/>
    <property type="match status" value="1"/>
</dbReference>
<dbReference type="GO" id="GO:0032259">
    <property type="term" value="P:methylation"/>
    <property type="evidence" value="ECO:0007669"/>
    <property type="project" value="UniProtKB-KW"/>
</dbReference>
<dbReference type="OrthoDB" id="411785at2759"/>